<dbReference type="PANTHER" id="PTHR15615:SF108">
    <property type="entry name" value="PROTEIN CNPPD1"/>
    <property type="match status" value="1"/>
</dbReference>
<dbReference type="GO" id="GO:0019901">
    <property type="term" value="F:protein kinase binding"/>
    <property type="evidence" value="ECO:0007669"/>
    <property type="project" value="InterPro"/>
</dbReference>
<reference evidence="2 3" key="1">
    <citation type="submission" date="2017-03" db="EMBL/GenBank/DDBJ databases">
        <title>WGS assembly of Porphyra umbilicalis.</title>
        <authorList>
            <person name="Brawley S.H."/>
            <person name="Blouin N.A."/>
            <person name="Ficko-Blean E."/>
            <person name="Wheeler G.L."/>
            <person name="Lohr M."/>
            <person name="Goodson H.V."/>
            <person name="Jenkins J.W."/>
            <person name="Blaby-Haas C.E."/>
            <person name="Helliwell K.E."/>
            <person name="Chan C."/>
            <person name="Marriage T."/>
            <person name="Bhattacharya D."/>
            <person name="Klein A.S."/>
            <person name="Badis Y."/>
            <person name="Brodie J."/>
            <person name="Cao Y."/>
            <person name="Collen J."/>
            <person name="Dittami S.M."/>
            <person name="Gachon C.M."/>
            <person name="Green B.R."/>
            <person name="Karpowicz S."/>
            <person name="Kim J.W."/>
            <person name="Kudahl U."/>
            <person name="Lin S."/>
            <person name="Michel G."/>
            <person name="Mittag M."/>
            <person name="Olson B.J."/>
            <person name="Pangilinan J."/>
            <person name="Peng Y."/>
            <person name="Qiu H."/>
            <person name="Shu S."/>
            <person name="Singer J.T."/>
            <person name="Smith A.G."/>
            <person name="Sprecher B.N."/>
            <person name="Wagner V."/>
            <person name="Wang W."/>
            <person name="Wang Z.-Y."/>
            <person name="Yan J."/>
            <person name="Yarish C."/>
            <person name="Zoeuner-Riek S."/>
            <person name="Zhuang Y."/>
            <person name="Zou Y."/>
            <person name="Lindquist E.A."/>
            <person name="Grimwood J."/>
            <person name="Barry K."/>
            <person name="Rokhsar D.S."/>
            <person name="Schmutz J."/>
            <person name="Stiller J.W."/>
            <person name="Grossman A.R."/>
            <person name="Prochnik S.E."/>
        </authorList>
    </citation>
    <scope>NUCLEOTIDE SEQUENCE [LARGE SCALE GENOMIC DNA]</scope>
    <source>
        <strain evidence="2">4086291</strain>
    </source>
</reference>
<feature type="compositionally biased region" description="Gly residues" evidence="1">
    <location>
        <begin position="412"/>
        <end position="427"/>
    </location>
</feature>
<evidence type="ECO:0008006" key="4">
    <source>
        <dbReference type="Google" id="ProtNLM"/>
    </source>
</evidence>
<dbReference type="Pfam" id="PF08613">
    <property type="entry name" value="Cyclin"/>
    <property type="match status" value="1"/>
</dbReference>
<feature type="region of interest" description="Disordered" evidence="1">
    <location>
        <begin position="124"/>
        <end position="148"/>
    </location>
</feature>
<gene>
    <name evidence="2" type="ORF">BU14_0455s0003</name>
</gene>
<feature type="region of interest" description="Disordered" evidence="1">
    <location>
        <begin position="906"/>
        <end position="947"/>
    </location>
</feature>
<dbReference type="OrthoDB" id="337735at2759"/>
<feature type="region of interest" description="Disordered" evidence="1">
    <location>
        <begin position="797"/>
        <end position="817"/>
    </location>
</feature>
<dbReference type="PANTHER" id="PTHR15615">
    <property type="match status" value="1"/>
</dbReference>
<dbReference type="Proteomes" id="UP000218209">
    <property type="component" value="Unassembled WGS sequence"/>
</dbReference>
<evidence type="ECO:0000313" key="2">
    <source>
        <dbReference type="EMBL" id="OSX72234.1"/>
    </source>
</evidence>
<feature type="compositionally biased region" description="Polar residues" evidence="1">
    <location>
        <begin position="128"/>
        <end position="138"/>
    </location>
</feature>
<protein>
    <recommendedName>
        <fullName evidence="4">Cyclin N-terminal domain-containing protein</fullName>
    </recommendedName>
</protein>
<feature type="region of interest" description="Disordered" evidence="1">
    <location>
        <begin position="521"/>
        <end position="570"/>
    </location>
</feature>
<accession>A0A1X6NUD6</accession>
<dbReference type="EMBL" id="KV919075">
    <property type="protein sequence ID" value="OSX72234.1"/>
    <property type="molecule type" value="Genomic_DNA"/>
</dbReference>
<evidence type="ECO:0000256" key="1">
    <source>
        <dbReference type="SAM" id="MobiDB-lite"/>
    </source>
</evidence>
<dbReference type="AlphaFoldDB" id="A0A1X6NUD6"/>
<feature type="compositionally biased region" description="Low complexity" evidence="1">
    <location>
        <begin position="541"/>
        <end position="550"/>
    </location>
</feature>
<organism evidence="2 3">
    <name type="scientific">Porphyra umbilicalis</name>
    <name type="common">Purple laver</name>
    <name type="synonym">Red alga</name>
    <dbReference type="NCBI Taxonomy" id="2786"/>
    <lineage>
        <taxon>Eukaryota</taxon>
        <taxon>Rhodophyta</taxon>
        <taxon>Bangiophyceae</taxon>
        <taxon>Bangiales</taxon>
        <taxon>Bangiaceae</taxon>
        <taxon>Porphyra</taxon>
    </lineage>
</organism>
<feature type="region of interest" description="Disordered" evidence="1">
    <location>
        <begin position="376"/>
        <end position="501"/>
    </location>
</feature>
<sequence length="947" mass="95933">MVAHDAFVSSAMATAVPAAGASATRGGLYEPSPQRRPPYPSSVPHLPRHESNADAASAPRQALAISGGAAVALATPVAAPSADNDVGWVDAPAGCFEWQMLRSHRLTSRALLAWLAIAVANGDAASPASPTSVWQPSGGTPGREEDATPPAVALLPCTPGRPLRSVPVPAVSIATKELTGGSGGTPGRPQPPTPPLSAFELPIRPTMSVGDYANRVAATSNASPSALAVAALYLARAAAENPALTLTSTNAHRLVLLAVVTAAKYLDDLSYTNKVFVHVGGVEPEVLNTLEVHFLRAIRFRLHITPTDMVEVVRRLGRALSVSEAGAAGGRVNAYGTYGRNIPFNLNTLRKPVSRRWPTQPSPGMTVVAQVLSPIPGSPWPALRDGDTPSRSSGGRHATTPAVNRASACTPGAGGRAWRGGVGGGTGAVTPINVDCRLPTPGAKRKGDADASQLQSESDRERRRRAGSEPSGKSAASRRRAPLRVSRPSQVSASPVEMDSVPAVPSRVSLSPYVMDGVQQASPADWPATRGSHPAEPQPPAAASASGAKSASRRFGHSAQPPLPQPVRYGEPVYEPDHEWQRWPYQDFAVSTSTHEDTHAHAAQQWQGVPVPCGPYGQQAYQQPLSLPQQQLPQSLPQPPVLSANALQQPYAQLGQLEVRQPQVQSAANLDDARAAVNYHTQPAPPTADYARAHTPGPTYGSGAGGSGVGGGGVGWLNSSFGGATPGGTSRAGGVGGSGSGGGEVVGADPSAYISYFPRTPCAAARTPARAAVSTPSGFGVSVVGVGLGLGVGVPTPGGSLPAPHPPLPSESTSHARYGGADVSDGPAGGSGVGGVGIGSSALCGAGGGGGGGGGGGTNYHAFPTTPAAGTLTPHHTALHAHTPAAPSLPAIAALLAATAATVATPAPPSANTSVGHWPPPLPPVAPEHVSGPPTPLLPRPAARWLP</sequence>
<name>A0A1X6NUD6_PORUM</name>
<keyword evidence="3" id="KW-1185">Reference proteome</keyword>
<evidence type="ECO:0000313" key="3">
    <source>
        <dbReference type="Proteomes" id="UP000218209"/>
    </source>
</evidence>
<feature type="region of interest" description="Disordered" evidence="1">
    <location>
        <begin position="23"/>
        <end position="60"/>
    </location>
</feature>
<feature type="region of interest" description="Disordered" evidence="1">
    <location>
        <begin position="680"/>
        <end position="706"/>
    </location>
</feature>
<proteinExistence type="predicted"/>
<dbReference type="Gene3D" id="1.10.472.10">
    <property type="entry name" value="Cyclin-like"/>
    <property type="match status" value="1"/>
</dbReference>
<dbReference type="InterPro" id="IPR013922">
    <property type="entry name" value="Cyclin_PHO80-like"/>
</dbReference>